<dbReference type="Gene3D" id="1.10.10.2910">
    <property type="match status" value="1"/>
</dbReference>
<evidence type="ECO:0000313" key="3">
    <source>
        <dbReference type="Proteomes" id="UP000503447"/>
    </source>
</evidence>
<feature type="domain" description="IrrE N-terminal-like" evidence="1">
    <location>
        <begin position="64"/>
        <end position="200"/>
    </location>
</feature>
<dbReference type="InterPro" id="IPR052345">
    <property type="entry name" value="Rad_response_metalloprotease"/>
</dbReference>
<proteinExistence type="predicted"/>
<reference evidence="3" key="1">
    <citation type="submission" date="2020-05" db="EMBL/GenBank/DDBJ databases">
        <title>Frigoriglobus tundricola gen. nov., sp. nov., a psychrotolerant cellulolytic planctomycete of the family Gemmataceae with two divergent copies of 16S rRNA gene.</title>
        <authorList>
            <person name="Kulichevskaya I.S."/>
            <person name="Ivanova A.A."/>
            <person name="Naumoff D.G."/>
            <person name="Beletsky A.V."/>
            <person name="Rijpstra W.I.C."/>
            <person name="Sinninghe Damste J.S."/>
            <person name="Mardanov A.V."/>
            <person name="Ravin N.V."/>
            <person name="Dedysh S.N."/>
        </authorList>
    </citation>
    <scope>NUCLEOTIDE SEQUENCE [LARGE SCALE GENOMIC DNA]</scope>
    <source>
        <strain evidence="3">PL17</strain>
    </source>
</reference>
<dbReference type="InterPro" id="IPR010359">
    <property type="entry name" value="IrrE_HExxH"/>
</dbReference>
<accession>A0A6M5YJL8</accession>
<dbReference type="RefSeq" id="WP_171470215.1">
    <property type="nucleotide sequence ID" value="NZ_CP053452.2"/>
</dbReference>
<dbReference type="AlphaFoldDB" id="A0A6M5YJL8"/>
<dbReference type="Proteomes" id="UP000503447">
    <property type="component" value="Chromosome"/>
</dbReference>
<dbReference type="PANTHER" id="PTHR43236:SF1">
    <property type="entry name" value="BLL7220 PROTEIN"/>
    <property type="match status" value="1"/>
</dbReference>
<evidence type="ECO:0000259" key="1">
    <source>
        <dbReference type="Pfam" id="PF06114"/>
    </source>
</evidence>
<dbReference type="KEGG" id="ftj:FTUN_1674"/>
<dbReference type="EMBL" id="CP053452">
    <property type="protein sequence ID" value="QJW94155.1"/>
    <property type="molecule type" value="Genomic_DNA"/>
</dbReference>
<sequence length="207" mass="23456">MTPSDIRTAVAELRRQLRLQVDPAKPGPVPLDAFFAELNYPRLIHHTVPDLTRGKVIDHLRGEGVRVLEAGDAAERLAGFIFKAGRAAWVYVSSDRDNPIGRQRFTAGHEFAHAVLHRDDMPEQFFADTHQMLSNPDAELGPKEREANLFAVELLIPEEVCRAREEELRREHGCCPRGVLVYRLAAELLVSRESTRYRLNELKVGDE</sequence>
<keyword evidence="3" id="KW-1185">Reference proteome</keyword>
<dbReference type="PANTHER" id="PTHR43236">
    <property type="entry name" value="ANTITOXIN HIGA1"/>
    <property type="match status" value="1"/>
</dbReference>
<protein>
    <recommendedName>
        <fullName evidence="1">IrrE N-terminal-like domain-containing protein</fullName>
    </recommendedName>
</protein>
<dbReference type="Pfam" id="PF06114">
    <property type="entry name" value="Peptidase_M78"/>
    <property type="match status" value="1"/>
</dbReference>
<name>A0A6M5YJL8_9BACT</name>
<evidence type="ECO:0000313" key="2">
    <source>
        <dbReference type="EMBL" id="QJW94155.1"/>
    </source>
</evidence>
<organism evidence="2 3">
    <name type="scientific">Frigoriglobus tundricola</name>
    <dbReference type="NCBI Taxonomy" id="2774151"/>
    <lineage>
        <taxon>Bacteria</taxon>
        <taxon>Pseudomonadati</taxon>
        <taxon>Planctomycetota</taxon>
        <taxon>Planctomycetia</taxon>
        <taxon>Gemmatales</taxon>
        <taxon>Gemmataceae</taxon>
        <taxon>Frigoriglobus</taxon>
    </lineage>
</organism>
<gene>
    <name evidence="2" type="ORF">FTUN_1674</name>
</gene>